<keyword evidence="5" id="KW-1185">Reference proteome</keyword>
<keyword evidence="1 4" id="KW-0560">Oxidoreductase</keyword>
<sequence>MAWERDFRLFLDQSTRELRQPPLSFPYEQALSDEYRALVPPHLATRDAFKVEQVIRTGEETVDLWEPDLRLGDPFHRLQLYGLRERSLDEIIPILQDLNLRTIDQVQFRMEIGSQQVYIRSFSIKPVTDGVDSLMSVKEPLLDAFMALLTERADKDALNGLLLLTGLSWKEIDIFRAYRNYYFQLGSRFGRFRFHQALLNNPKTAQLLFRYFESRFKPDLRWTDLARREDEAMLPIRMELSSSLNEVEDSNEDRILRDLFNLIDATLRTNFYRRIHQPDHFIALKISSLGVINMPAPRPSFEIYVHSALMEGIHLRGAKVARGGIRWSDRPDDFRSEILDLMQTQMIKNSLIVPQGAKGGFVIKQTPRNPDERERLVQEAYSTLIRGLLDVTDNLQGGVVSAPPDVVTHDDADPYLVVAADKGTARLSDLANAIASEYGFWLGDAFASGGSHGYHHKKLGITARGAWECAKRHFRELGQDIDTQTFTVIGVGSMDGDVFGNGMLLSDKIRLRGAFSGSHIFLDPNPDPTLSYRERKRLFDLPYSTWDDYNRALISPGGGVFRRDAKDIPLSREVREWLGTHHTTVDGDELIRLLLTAPVDLLWLGGIGTYVKASTETNEDVGDKVNDSTRVDANQIKAKVVGEGANLGFTQLARVEFALKGGRIDTDAVNNSGGVDLSDHEVNLKILLDLLQHKQLIANREERDEWLVKVRDDVCRSVLANNYRQSLCLSLDQARCLQDVEPFLEVAARLINAGLFDPTVESFPSRKDIAARPQQALTRPELAVLMAYAKLALKRALFDSPEFLASGWAREFLADYFPPAVRERFSDALDEHSLAKEITVTVVCNTLINQAGVSFLVWVDELEPSFLNQAVGAYVLFDRVLDGRTLRRKICALDDRIEAAQQIQLLLNLENLLRSFCLWTLQAGKPLSPHAETVSLWRADLTKYLDYLAESLMENERSDVNERVAASEELGFTPEEARLIALMERLHDFPVLVDLAARTGAPLSKAAELNNAVADYLDLRRLIPRLENVKPRTRWERRVQTVLLERLKHGPARFSLAMLRAGLHDPTTFFAERHLQQHLAKLRRFARELSESTEASLIPFTALVSALDALREACDDLNGRPN</sequence>
<gene>
    <name evidence="4" type="primary">GDH2</name>
    <name evidence="4" type="ORF">MSZNOR_4304</name>
</gene>
<accession>A0ABN8X8J8</accession>
<dbReference type="InterPro" id="IPR028971">
    <property type="entry name" value="NAD-GDH_cat"/>
</dbReference>
<evidence type="ECO:0000313" key="5">
    <source>
        <dbReference type="Proteomes" id="UP001162030"/>
    </source>
</evidence>
<reference evidence="4 5" key="1">
    <citation type="submission" date="2023-03" db="EMBL/GenBank/DDBJ databases">
        <authorList>
            <person name="Pearce D."/>
        </authorList>
    </citation>
    <scope>NUCLEOTIDE SEQUENCE [LARGE SCALE GENOMIC DNA]</scope>
    <source>
        <strain evidence="4">Msz</strain>
    </source>
</reference>
<name>A0ABN8X8J8_9GAMM</name>
<dbReference type="InterPro" id="IPR046346">
    <property type="entry name" value="Aminoacid_DH-like_N_sf"/>
</dbReference>
<organism evidence="4 5">
    <name type="scientific">Methylocaldum szegediense</name>
    <dbReference type="NCBI Taxonomy" id="73780"/>
    <lineage>
        <taxon>Bacteria</taxon>
        <taxon>Pseudomonadati</taxon>
        <taxon>Pseudomonadota</taxon>
        <taxon>Gammaproteobacteria</taxon>
        <taxon>Methylococcales</taxon>
        <taxon>Methylococcaceae</taxon>
        <taxon>Methylocaldum</taxon>
    </lineage>
</organism>
<dbReference type="EMBL" id="OX458333">
    <property type="protein sequence ID" value="CAI8944064.1"/>
    <property type="molecule type" value="Genomic_DNA"/>
</dbReference>
<evidence type="ECO:0000259" key="3">
    <source>
        <dbReference type="Pfam" id="PF21074"/>
    </source>
</evidence>
<dbReference type="Pfam" id="PF21074">
    <property type="entry name" value="GDH_C"/>
    <property type="match status" value="1"/>
</dbReference>
<dbReference type="PANTHER" id="PTHR43403:SF1">
    <property type="entry name" value="NAD-SPECIFIC GLUTAMATE DEHYDROGENASE"/>
    <property type="match status" value="1"/>
</dbReference>
<proteinExistence type="predicted"/>
<dbReference type="InterPro" id="IPR007780">
    <property type="entry name" value="NAD_Glu_DH_bac"/>
</dbReference>
<dbReference type="EC" id="1.4.1.2" evidence="4"/>
<protein>
    <submittedName>
        <fullName evidence="4">Glutamate dehydrogenase</fullName>
        <ecNumber evidence="4">1.4.1.2</ecNumber>
    </submittedName>
</protein>
<evidence type="ECO:0000259" key="2">
    <source>
        <dbReference type="Pfam" id="PF05088"/>
    </source>
</evidence>
<dbReference type="RefSeq" id="WP_026609700.1">
    <property type="nucleotide sequence ID" value="NZ_OX458333.1"/>
</dbReference>
<evidence type="ECO:0000313" key="4">
    <source>
        <dbReference type="EMBL" id="CAI8944064.1"/>
    </source>
</evidence>
<dbReference type="Gene3D" id="3.40.50.720">
    <property type="entry name" value="NAD(P)-binding Rossmann-like Domain"/>
    <property type="match status" value="1"/>
</dbReference>
<dbReference type="InterPro" id="IPR048381">
    <property type="entry name" value="GDH_C"/>
</dbReference>
<dbReference type="SUPFAM" id="SSF53223">
    <property type="entry name" value="Aminoacid dehydrogenase-like, N-terminal domain"/>
    <property type="match status" value="1"/>
</dbReference>
<dbReference type="InterPro" id="IPR049056">
    <property type="entry name" value="NAD_Glu_DH_HM3"/>
</dbReference>
<dbReference type="Pfam" id="PF21078">
    <property type="entry name" value="GDH_HM3"/>
    <property type="match status" value="1"/>
</dbReference>
<dbReference type="PANTHER" id="PTHR43403">
    <property type="entry name" value="NAD-SPECIFIC GLUTAMATE DEHYDROGENASE"/>
    <property type="match status" value="1"/>
</dbReference>
<dbReference type="GO" id="GO:0004352">
    <property type="term" value="F:glutamate dehydrogenase (NAD+) activity"/>
    <property type="evidence" value="ECO:0007669"/>
    <property type="project" value="UniProtKB-EC"/>
</dbReference>
<dbReference type="Gene3D" id="3.40.50.10860">
    <property type="entry name" value="Leucine Dehydrogenase, chain A, domain 1"/>
    <property type="match status" value="1"/>
</dbReference>
<dbReference type="Proteomes" id="UP001162030">
    <property type="component" value="Chromosome"/>
</dbReference>
<dbReference type="InterPro" id="IPR036291">
    <property type="entry name" value="NAD(P)-bd_dom_sf"/>
</dbReference>
<feature type="domain" description="NAD-glutamate dehydrogenase catalytic" evidence="2">
    <location>
        <begin position="240"/>
        <end position="731"/>
    </location>
</feature>
<dbReference type="Pfam" id="PF05088">
    <property type="entry name" value="Bac_GDH_CD"/>
    <property type="match status" value="1"/>
</dbReference>
<evidence type="ECO:0000256" key="1">
    <source>
        <dbReference type="ARBA" id="ARBA00023002"/>
    </source>
</evidence>
<feature type="domain" description="NAD-specific glutamate dehydrogenase C-terminal" evidence="3">
    <location>
        <begin position="775"/>
        <end position="1111"/>
    </location>
</feature>
<dbReference type="SUPFAM" id="SSF51735">
    <property type="entry name" value="NAD(P)-binding Rossmann-fold domains"/>
    <property type="match status" value="1"/>
</dbReference>